<protein>
    <submittedName>
        <fullName evidence="1">Uncharacterized protein</fullName>
    </submittedName>
</protein>
<dbReference type="AlphaFoldDB" id="A0A1F5BW30"/>
<dbReference type="EMBL" id="MEYS01000001">
    <property type="protein sequence ID" value="OGD34809.1"/>
    <property type="molecule type" value="Genomic_DNA"/>
</dbReference>
<sequence length="75" mass="8310">MFLVLFLTGAVAHANFFAPWSNLTQQQRNQAIIDRAYQNNNMYVGQNCKEWVRTVVYAASGNHVTVPATTSGGYG</sequence>
<evidence type="ECO:0000313" key="2">
    <source>
        <dbReference type="Proteomes" id="UP000176650"/>
    </source>
</evidence>
<proteinExistence type="predicted"/>
<comment type="caution">
    <text evidence="1">The sequence shown here is derived from an EMBL/GenBank/DDBJ whole genome shotgun (WGS) entry which is preliminary data.</text>
</comment>
<evidence type="ECO:0000313" key="1">
    <source>
        <dbReference type="EMBL" id="OGD34809.1"/>
    </source>
</evidence>
<accession>A0A1F5BW30</accession>
<reference evidence="1 2" key="1">
    <citation type="journal article" date="2016" name="Nat. Commun.">
        <title>Thousands of microbial genomes shed light on interconnected biogeochemical processes in an aquifer system.</title>
        <authorList>
            <person name="Anantharaman K."/>
            <person name="Brown C.T."/>
            <person name="Hug L.A."/>
            <person name="Sharon I."/>
            <person name="Castelle C.J."/>
            <person name="Probst A.J."/>
            <person name="Thomas B.C."/>
            <person name="Singh A."/>
            <person name="Wilkins M.J."/>
            <person name="Karaoz U."/>
            <person name="Brodie E.L."/>
            <person name="Williams K.H."/>
            <person name="Hubbard S.S."/>
            <person name="Banfield J.F."/>
        </authorList>
    </citation>
    <scope>NUCLEOTIDE SEQUENCE [LARGE SCALE GENOMIC DNA]</scope>
</reference>
<dbReference type="Proteomes" id="UP000176650">
    <property type="component" value="Unassembled WGS sequence"/>
</dbReference>
<gene>
    <name evidence="1" type="ORF">A2988_04950</name>
</gene>
<name>A0A1F5BW30_9BACT</name>
<organism evidence="1 2">
    <name type="scientific">Candidatus Azambacteria bacterium RIFCSPLOWO2_01_FULL_46_25</name>
    <dbReference type="NCBI Taxonomy" id="1797298"/>
    <lineage>
        <taxon>Bacteria</taxon>
        <taxon>Candidatus Azamiibacteriota</taxon>
    </lineage>
</organism>